<dbReference type="Gene3D" id="3.40.30.10">
    <property type="entry name" value="Glutaredoxin"/>
    <property type="match status" value="1"/>
</dbReference>
<dbReference type="PIRSF" id="PIRSF006386">
    <property type="entry name" value="HCCAis_GSTk"/>
    <property type="match status" value="1"/>
</dbReference>
<dbReference type="InterPro" id="IPR014440">
    <property type="entry name" value="HCCAis_GSTk"/>
</dbReference>
<dbReference type="PANTHER" id="PTHR42943:SF2">
    <property type="entry name" value="GLUTATHIONE S-TRANSFERASE KAPPA 1"/>
    <property type="match status" value="1"/>
</dbReference>
<dbReference type="Proteomes" id="UP000468591">
    <property type="component" value="Unassembled WGS sequence"/>
</dbReference>
<sequence>MKLEIWFEFASTYSYLSVSRIEELLNGTQIDLAWRPFLLGPIFRGRGLDTSPFIIDSIKGAYMWRDMERCCKKYGLPFVRPPIFPMNGLSAARIMTAALSETWSGDFARLVFAAQFGCGADISDEAVLRRVLEDCDVTPDEWFAKAKQSLTKSKLREATEQARTLGIFGAPSFLVGDELFWGDDRLEDAIALAHVL</sequence>
<comment type="catalytic activity">
    <reaction evidence="1">
        <text>2-hydroxychromene-2-carboxylate = (3E)-4-(2-hydroxyphenyl)-2-oxobut-3-enoate</text>
        <dbReference type="Rhea" id="RHEA:27401"/>
        <dbReference type="ChEBI" id="CHEBI:59350"/>
        <dbReference type="ChEBI" id="CHEBI:59353"/>
        <dbReference type="EC" id="5.99.1.4"/>
    </reaction>
</comment>
<evidence type="ECO:0000313" key="5">
    <source>
        <dbReference type="Proteomes" id="UP000468591"/>
    </source>
</evidence>
<dbReference type="GO" id="GO:0018845">
    <property type="term" value="F:2-hydroxychromene-2-carboxylate isomerase activity"/>
    <property type="evidence" value="ECO:0007669"/>
    <property type="project" value="UniProtKB-UniRule"/>
</dbReference>
<reference evidence="4 5" key="1">
    <citation type="submission" date="2020-01" db="EMBL/GenBank/DDBJ databases">
        <title>Sulfitobacter sediminilitoris sp. nov., isolated from a tidal flat.</title>
        <authorList>
            <person name="Park S."/>
            <person name="Yoon J.-H."/>
        </authorList>
    </citation>
    <scope>NUCLEOTIDE SEQUENCE [LARGE SCALE GENOMIC DNA]</scope>
    <source>
        <strain evidence="4 5">JBTF-M27</strain>
    </source>
</reference>
<comment type="caution">
    <text evidence="4">The sequence shown here is derived from an EMBL/GenBank/DDBJ whole genome shotgun (WGS) entry which is preliminary data.</text>
</comment>
<gene>
    <name evidence="4" type="ORF">GV827_22910</name>
</gene>
<dbReference type="PANTHER" id="PTHR42943">
    <property type="entry name" value="GLUTATHIONE S-TRANSFERASE KAPPA"/>
    <property type="match status" value="1"/>
</dbReference>
<dbReference type="GO" id="GO:0004364">
    <property type="term" value="F:glutathione transferase activity"/>
    <property type="evidence" value="ECO:0007669"/>
    <property type="project" value="TreeGrafter"/>
</dbReference>
<feature type="active site" description="Nucleophile" evidence="2">
    <location>
        <position position="11"/>
    </location>
</feature>
<dbReference type="GO" id="GO:1901170">
    <property type="term" value="P:naphthalene catabolic process"/>
    <property type="evidence" value="ECO:0007669"/>
    <property type="project" value="InterPro"/>
</dbReference>
<protein>
    <recommendedName>
        <fullName evidence="1">2-hydroxychromene-2-carboxylate isomerase</fullName>
        <ecNumber evidence="1">5.99.1.4</ecNumber>
    </recommendedName>
</protein>
<dbReference type="SUPFAM" id="SSF52833">
    <property type="entry name" value="Thioredoxin-like"/>
    <property type="match status" value="1"/>
</dbReference>
<evidence type="ECO:0000256" key="1">
    <source>
        <dbReference type="PIRNR" id="PIRNR006386"/>
    </source>
</evidence>
<keyword evidence="1 4" id="KW-0413">Isomerase</keyword>
<name>A0A6P0CIQ5_9RHOB</name>
<dbReference type="Pfam" id="PF01323">
    <property type="entry name" value="DSBA"/>
    <property type="match status" value="1"/>
</dbReference>
<dbReference type="InterPro" id="IPR044087">
    <property type="entry name" value="NahD-like"/>
</dbReference>
<dbReference type="InterPro" id="IPR036249">
    <property type="entry name" value="Thioredoxin-like_sf"/>
</dbReference>
<organism evidence="4 5">
    <name type="scientific">Sulfitobacter sediminilitoris</name>
    <dbReference type="NCBI Taxonomy" id="2698830"/>
    <lineage>
        <taxon>Bacteria</taxon>
        <taxon>Pseudomonadati</taxon>
        <taxon>Pseudomonadota</taxon>
        <taxon>Alphaproteobacteria</taxon>
        <taxon>Rhodobacterales</taxon>
        <taxon>Roseobacteraceae</taxon>
        <taxon>Sulfitobacter</taxon>
    </lineage>
</organism>
<dbReference type="InterPro" id="IPR001853">
    <property type="entry name" value="DSBA-like_thioredoxin_dom"/>
</dbReference>
<dbReference type="GO" id="GO:0004602">
    <property type="term" value="F:glutathione peroxidase activity"/>
    <property type="evidence" value="ECO:0007669"/>
    <property type="project" value="TreeGrafter"/>
</dbReference>
<dbReference type="AlphaFoldDB" id="A0A6P0CIQ5"/>
<dbReference type="RefSeq" id="WP_164356615.1">
    <property type="nucleotide sequence ID" value="NZ_JAABNT010000055.1"/>
</dbReference>
<dbReference type="GO" id="GO:0006749">
    <property type="term" value="P:glutathione metabolic process"/>
    <property type="evidence" value="ECO:0007669"/>
    <property type="project" value="TreeGrafter"/>
</dbReference>
<evidence type="ECO:0000259" key="3">
    <source>
        <dbReference type="Pfam" id="PF01323"/>
    </source>
</evidence>
<evidence type="ECO:0000256" key="2">
    <source>
        <dbReference type="PIRSR" id="PIRSR006386-1"/>
    </source>
</evidence>
<dbReference type="EMBL" id="JAABNT010000055">
    <property type="protein sequence ID" value="NEK25218.1"/>
    <property type="molecule type" value="Genomic_DNA"/>
</dbReference>
<evidence type="ECO:0000313" key="4">
    <source>
        <dbReference type="EMBL" id="NEK25218.1"/>
    </source>
</evidence>
<comment type="similarity">
    <text evidence="1">Belongs to the GST superfamily. NadH family.</text>
</comment>
<proteinExistence type="inferred from homology"/>
<dbReference type="EC" id="5.99.1.4" evidence="1"/>
<feature type="domain" description="DSBA-like thioredoxin" evidence="3">
    <location>
        <begin position="3"/>
        <end position="187"/>
    </location>
</feature>
<dbReference type="CDD" id="cd03022">
    <property type="entry name" value="DsbA_HCCA_Iso"/>
    <property type="match status" value="1"/>
</dbReference>
<accession>A0A6P0CIQ5</accession>
<keyword evidence="5" id="KW-1185">Reference proteome</keyword>
<dbReference type="InterPro" id="IPR051924">
    <property type="entry name" value="GST_Kappa/NadH"/>
</dbReference>